<reference evidence="2 3" key="2">
    <citation type="journal article" date="2020" name="Int. J. Syst. Evol. Microbiol.">
        <title>Sulfuracidifex tepidarius gen. nov., sp. nov. and transfer of Sulfolobus metallicus Huber and Stetter 1992 to the genus Sulfuracidifex as Sulfuracidifex metallicus comb. nov.</title>
        <authorList>
            <person name="Itoh T."/>
            <person name="Miura T."/>
            <person name="Sakai H.D."/>
            <person name="Kato S."/>
            <person name="Ohkuma M."/>
            <person name="Takashina T."/>
        </authorList>
    </citation>
    <scope>NUCLEOTIDE SEQUENCE</scope>
    <source>
        <strain evidence="1 3">IC-006</strain>
        <strain evidence="2">IC-007</strain>
    </source>
</reference>
<evidence type="ECO:0000313" key="1">
    <source>
        <dbReference type="EMBL" id="BBG25081.1"/>
    </source>
</evidence>
<dbReference type="EMBL" id="AP018929">
    <property type="protein sequence ID" value="BBG25081.1"/>
    <property type="molecule type" value="Genomic_DNA"/>
</dbReference>
<dbReference type="OrthoDB" id="34716at2157"/>
<organism evidence="2 4">
    <name type="scientific">Sulfuracidifex tepidarius</name>
    <dbReference type="NCBI Taxonomy" id="1294262"/>
    <lineage>
        <taxon>Archaea</taxon>
        <taxon>Thermoproteota</taxon>
        <taxon>Thermoprotei</taxon>
        <taxon>Sulfolobales</taxon>
        <taxon>Sulfolobaceae</taxon>
        <taxon>Sulfuracidifex</taxon>
    </lineage>
</organism>
<evidence type="ECO:0000313" key="4">
    <source>
        <dbReference type="Proteomes" id="UP000325030"/>
    </source>
</evidence>
<protein>
    <submittedName>
        <fullName evidence="2">Urease accessory protein UreE</fullName>
    </submittedName>
</protein>
<dbReference type="Gene3D" id="3.30.70.790">
    <property type="entry name" value="UreE, C-terminal domain"/>
    <property type="match status" value="1"/>
</dbReference>
<accession>A0A510DXY0</accession>
<proteinExistence type="predicted"/>
<dbReference type="GeneID" id="41718713"/>
<dbReference type="EMBL" id="AP018930">
    <property type="protein sequence ID" value="BBG27863.1"/>
    <property type="molecule type" value="Genomic_DNA"/>
</dbReference>
<sequence>MRVVKSLGVIPHDGAITVEADREVFERARRWRLNSEKGEVILDLGRAPRDGEVFETDTGDKVVLVQKEEPVLVFSLSDPKSSFVLGYKLGNLHQNVMLVDDKVMIPKKFPDEYYRNVLEGTEFSQGRAKFTPNVNKVEE</sequence>
<dbReference type="AlphaFoldDB" id="A0A510E5Q1"/>
<dbReference type="Proteomes" id="UP000322983">
    <property type="component" value="Chromosome"/>
</dbReference>
<dbReference type="KEGG" id="step:IC006_2416"/>
<accession>A0A510E5Q1</accession>
<dbReference type="STRING" id="1294262.GCA_001316085_02035"/>
<evidence type="ECO:0000313" key="3">
    <source>
        <dbReference type="Proteomes" id="UP000322983"/>
    </source>
</evidence>
<dbReference type="RefSeq" id="WP_149528774.1">
    <property type="nucleotide sequence ID" value="NZ_AP018929.1"/>
</dbReference>
<name>A0A510E5Q1_9CREN</name>
<gene>
    <name evidence="1" type="ORF">IC006_2416</name>
    <name evidence="2" type="ORF">IC007_2418</name>
</gene>
<evidence type="ECO:0000313" key="2">
    <source>
        <dbReference type="EMBL" id="BBG27863.1"/>
    </source>
</evidence>
<reference evidence="4" key="1">
    <citation type="submission" date="2018-09" db="EMBL/GenBank/DDBJ databases">
        <title>Complete Genome Sequencing of Sulfolobus sp. JCM 16834.</title>
        <authorList>
            <person name="Kato S."/>
            <person name="Itoh T."/>
            <person name="Ohkuma M."/>
        </authorList>
    </citation>
    <scope>NUCLEOTIDE SEQUENCE [LARGE SCALE GENOMIC DNA]</scope>
    <source>
        <strain evidence="4">IC-007</strain>
    </source>
</reference>
<dbReference type="Proteomes" id="UP000325030">
    <property type="component" value="Chromosome"/>
</dbReference>
<keyword evidence="3" id="KW-1185">Reference proteome</keyword>